<keyword evidence="4" id="KW-1185">Reference proteome</keyword>
<comment type="caution">
    <text evidence="3">The sequence shown here is derived from an EMBL/GenBank/DDBJ whole genome shotgun (WGS) entry which is preliminary data.</text>
</comment>
<dbReference type="AlphaFoldDB" id="A0A392MUK0"/>
<dbReference type="Proteomes" id="UP000265520">
    <property type="component" value="Unassembled WGS sequence"/>
</dbReference>
<gene>
    <name evidence="3" type="ORF">A2U01_0012146</name>
</gene>
<proteinExistence type="predicted"/>
<dbReference type="PANTHER" id="PTHR47186">
    <property type="entry name" value="LEUCINE-RICH REPEAT-CONTAINING PROTEIN 57"/>
    <property type="match status" value="1"/>
</dbReference>
<dbReference type="Pfam" id="PF23598">
    <property type="entry name" value="LRR_14"/>
    <property type="match status" value="1"/>
</dbReference>
<evidence type="ECO:0000313" key="3">
    <source>
        <dbReference type="EMBL" id="MCH91220.1"/>
    </source>
</evidence>
<reference evidence="3 4" key="1">
    <citation type="journal article" date="2018" name="Front. Plant Sci.">
        <title>Red Clover (Trifolium pratense) and Zigzag Clover (T. medium) - A Picture of Genomic Similarities and Differences.</title>
        <authorList>
            <person name="Dluhosova J."/>
            <person name="Istvanek J."/>
            <person name="Nedelnik J."/>
            <person name="Repkova J."/>
        </authorList>
    </citation>
    <scope>NUCLEOTIDE SEQUENCE [LARGE SCALE GENOMIC DNA]</scope>
    <source>
        <strain evidence="4">cv. 10/8</strain>
        <tissue evidence="3">Leaf</tissue>
    </source>
</reference>
<dbReference type="EMBL" id="LXQA010019948">
    <property type="protein sequence ID" value="MCH91220.1"/>
    <property type="molecule type" value="Genomic_DNA"/>
</dbReference>
<dbReference type="InterPro" id="IPR055414">
    <property type="entry name" value="LRR_R13L4/SHOC2-like"/>
</dbReference>
<protein>
    <submittedName>
        <fullName evidence="3">Disease resistance protein</fullName>
    </submittedName>
</protein>
<evidence type="ECO:0000256" key="1">
    <source>
        <dbReference type="ARBA" id="ARBA00022737"/>
    </source>
</evidence>
<feature type="domain" description="Disease resistance R13L4/SHOC-2-like LRR" evidence="2">
    <location>
        <begin position="81"/>
        <end position="214"/>
    </location>
</feature>
<keyword evidence="1" id="KW-0677">Repeat</keyword>
<name>A0A392MUK0_9FABA</name>
<dbReference type="Gene3D" id="3.80.10.10">
    <property type="entry name" value="Ribonuclease Inhibitor"/>
    <property type="match status" value="1"/>
</dbReference>
<organism evidence="3 4">
    <name type="scientific">Trifolium medium</name>
    <dbReference type="NCBI Taxonomy" id="97028"/>
    <lineage>
        <taxon>Eukaryota</taxon>
        <taxon>Viridiplantae</taxon>
        <taxon>Streptophyta</taxon>
        <taxon>Embryophyta</taxon>
        <taxon>Tracheophyta</taxon>
        <taxon>Spermatophyta</taxon>
        <taxon>Magnoliopsida</taxon>
        <taxon>eudicotyledons</taxon>
        <taxon>Gunneridae</taxon>
        <taxon>Pentapetalae</taxon>
        <taxon>rosids</taxon>
        <taxon>fabids</taxon>
        <taxon>Fabales</taxon>
        <taxon>Fabaceae</taxon>
        <taxon>Papilionoideae</taxon>
        <taxon>50 kb inversion clade</taxon>
        <taxon>NPAAA clade</taxon>
        <taxon>Hologalegina</taxon>
        <taxon>IRL clade</taxon>
        <taxon>Trifolieae</taxon>
        <taxon>Trifolium</taxon>
    </lineage>
</organism>
<accession>A0A392MUK0</accession>
<dbReference type="PANTHER" id="PTHR47186:SF63">
    <property type="entry name" value="C-JID DOMAIN-CONTAINING PROTEIN"/>
    <property type="match status" value="1"/>
</dbReference>
<sequence>MLKVFDAAGEIEVPEDLGSLNHLKYFCIKAFELETEVPTSIGMLENLETLDLTGWYWRHDIPTNSMEDQSDESDEYIDLDLDLPKLQYLVLDGQLEKLPEWIQKLQNLVKLKLVSSKLTEDSMKLLKSRPNLLSISLMENAYVGETLHFQNEWFKNLKELYLDDLDNLKDILIDQGALPSLKKFNIHSVSVLQLKTIPTGIRHLKKLEDLSISVVGDKFMRNLLLNGGKDHWIFKQVPFVEIKDRRVSL</sequence>
<dbReference type="InterPro" id="IPR032675">
    <property type="entry name" value="LRR_dom_sf"/>
</dbReference>
<evidence type="ECO:0000259" key="2">
    <source>
        <dbReference type="Pfam" id="PF23598"/>
    </source>
</evidence>
<evidence type="ECO:0000313" key="4">
    <source>
        <dbReference type="Proteomes" id="UP000265520"/>
    </source>
</evidence>
<dbReference type="SUPFAM" id="SSF52047">
    <property type="entry name" value="RNI-like"/>
    <property type="match status" value="1"/>
</dbReference>